<organism evidence="1 2">
    <name type="scientific">Brevundimonas guildfordensis</name>
    <dbReference type="NCBI Taxonomy" id="2762241"/>
    <lineage>
        <taxon>Bacteria</taxon>
        <taxon>Pseudomonadati</taxon>
        <taxon>Pseudomonadota</taxon>
        <taxon>Alphaproteobacteria</taxon>
        <taxon>Caulobacterales</taxon>
        <taxon>Caulobacteraceae</taxon>
        <taxon>Brevundimonas</taxon>
    </lineage>
</organism>
<dbReference type="RefSeq" id="WP_191744539.1">
    <property type="nucleotide sequence ID" value="NZ_JACSQU010000003.1"/>
</dbReference>
<dbReference type="SUPFAM" id="SSF88723">
    <property type="entry name" value="PIN domain-like"/>
    <property type="match status" value="1"/>
</dbReference>
<evidence type="ECO:0008006" key="3">
    <source>
        <dbReference type="Google" id="ProtNLM"/>
    </source>
</evidence>
<dbReference type="InterPro" id="IPR029060">
    <property type="entry name" value="PIN-like_dom_sf"/>
</dbReference>
<proteinExistence type="predicted"/>
<evidence type="ECO:0000313" key="1">
    <source>
        <dbReference type="EMBL" id="MBD7942145.1"/>
    </source>
</evidence>
<evidence type="ECO:0000313" key="2">
    <source>
        <dbReference type="Proteomes" id="UP000638918"/>
    </source>
</evidence>
<accession>A0ABR8R306</accession>
<reference evidence="1 2" key="1">
    <citation type="submission" date="2020-08" db="EMBL/GenBank/DDBJ databases">
        <title>A Genomic Blueprint of the Chicken Gut Microbiome.</title>
        <authorList>
            <person name="Gilroy R."/>
            <person name="Ravi A."/>
            <person name="Getino M."/>
            <person name="Pursley I."/>
            <person name="Horton D.L."/>
            <person name="Alikhan N.-F."/>
            <person name="Baker D."/>
            <person name="Gharbi K."/>
            <person name="Hall N."/>
            <person name="Watson M."/>
            <person name="Adriaenssens E.M."/>
            <person name="Foster-Nyarko E."/>
            <person name="Jarju S."/>
            <person name="Secka A."/>
            <person name="Antonio M."/>
            <person name="Oren A."/>
            <person name="Chaudhuri R."/>
            <person name="La Ragione R.M."/>
            <person name="Hildebrand F."/>
            <person name="Pallen M.J."/>
        </authorList>
    </citation>
    <scope>NUCLEOTIDE SEQUENCE [LARGE SCALE GENOMIC DNA]</scope>
    <source>
        <strain evidence="1 2">Sa3CVA3</strain>
    </source>
</reference>
<protein>
    <recommendedName>
        <fullName evidence="3">PIN domain-containing protein</fullName>
    </recommendedName>
</protein>
<name>A0ABR8R306_9CAUL</name>
<dbReference type="EMBL" id="JACSQU010000003">
    <property type="protein sequence ID" value="MBD7942145.1"/>
    <property type="molecule type" value="Genomic_DNA"/>
</dbReference>
<comment type="caution">
    <text evidence="1">The sequence shown here is derived from an EMBL/GenBank/DDBJ whole genome shotgun (WGS) entry which is preliminary data.</text>
</comment>
<keyword evidence="2" id="KW-1185">Reference proteome</keyword>
<gene>
    <name evidence="1" type="ORF">H9656_12195</name>
</gene>
<dbReference type="Proteomes" id="UP000638918">
    <property type="component" value="Unassembled WGS sequence"/>
</dbReference>
<sequence>MTVAFDASMLVYVVTPDAPAPIDPTTGKPVERCGERIDHLLTTLQQSGARVIIPTPALAEVLVKALDAAAEYLTQLTKSRHFSIRPFDILAAVEHADIQRQRRNSGAAPKSSSRPKAKFDDQIFAIARIAQADTIYSDDPDIRKLCVHFGIACIGIAELPLPPEDPQMRLDLHQPDMDAEAA</sequence>
<dbReference type="Gene3D" id="3.40.50.1010">
    <property type="entry name" value="5'-nuclease"/>
    <property type="match status" value="1"/>
</dbReference>